<reference evidence="3 4" key="1">
    <citation type="submission" date="2020-12" db="EMBL/GenBank/DDBJ databases">
        <authorList>
            <person name="Lu T."/>
            <person name="Wang Q."/>
            <person name="Han X."/>
        </authorList>
    </citation>
    <scope>NUCLEOTIDE SEQUENCE [LARGE SCALE GENOMIC DNA]</scope>
    <source>
        <strain evidence="3 4">WQ 585</strain>
    </source>
</reference>
<dbReference type="RefSeq" id="WP_200238513.1">
    <property type="nucleotide sequence ID" value="NZ_JAENGP010000016.1"/>
</dbReference>
<proteinExistence type="inferred from homology"/>
<comment type="similarity">
    <text evidence="1">Belongs to the glycosyltransferase 2 family. WaaE/KdtX subfamily.</text>
</comment>
<gene>
    <name evidence="3" type="ORF">JHL22_13475</name>
</gene>
<dbReference type="EMBL" id="JAENGP010000016">
    <property type="protein sequence ID" value="MBK1782223.1"/>
    <property type="molecule type" value="Genomic_DNA"/>
</dbReference>
<evidence type="ECO:0000256" key="1">
    <source>
        <dbReference type="ARBA" id="ARBA00038494"/>
    </source>
</evidence>
<accession>A0ABS1EGR5</accession>
<dbReference type="PANTHER" id="PTHR43630">
    <property type="entry name" value="POLY-BETA-1,6-N-ACETYL-D-GLUCOSAMINE SYNTHASE"/>
    <property type="match status" value="1"/>
</dbReference>
<feature type="domain" description="Glycosyltransferase 2-like" evidence="2">
    <location>
        <begin position="10"/>
        <end position="144"/>
    </location>
</feature>
<organism evidence="3 4">
    <name type="scientific">Advenella mandrilli</name>
    <dbReference type="NCBI Taxonomy" id="2800330"/>
    <lineage>
        <taxon>Bacteria</taxon>
        <taxon>Pseudomonadati</taxon>
        <taxon>Pseudomonadota</taxon>
        <taxon>Betaproteobacteria</taxon>
        <taxon>Burkholderiales</taxon>
        <taxon>Alcaligenaceae</taxon>
    </lineage>
</organism>
<dbReference type="PANTHER" id="PTHR43630:SF2">
    <property type="entry name" value="GLYCOSYLTRANSFERASE"/>
    <property type="match status" value="1"/>
</dbReference>
<dbReference type="Gene3D" id="3.90.550.10">
    <property type="entry name" value="Spore Coat Polysaccharide Biosynthesis Protein SpsA, Chain A"/>
    <property type="match status" value="1"/>
</dbReference>
<dbReference type="CDD" id="cd02511">
    <property type="entry name" value="Beta4Glucosyltransferase"/>
    <property type="match status" value="1"/>
</dbReference>
<evidence type="ECO:0000313" key="4">
    <source>
        <dbReference type="Proteomes" id="UP000635316"/>
    </source>
</evidence>
<protein>
    <submittedName>
        <fullName evidence="3">Glycosyltransferase family 2 protein</fullName>
    </submittedName>
</protein>
<name>A0ABS1EGR5_9BURK</name>
<keyword evidence="4" id="KW-1185">Reference proteome</keyword>
<evidence type="ECO:0000313" key="3">
    <source>
        <dbReference type="EMBL" id="MBK1782223.1"/>
    </source>
</evidence>
<dbReference type="Proteomes" id="UP000635316">
    <property type="component" value="Unassembled WGS sequence"/>
</dbReference>
<dbReference type="Pfam" id="PF00535">
    <property type="entry name" value="Glycos_transf_2"/>
    <property type="match status" value="1"/>
</dbReference>
<dbReference type="InterPro" id="IPR029044">
    <property type="entry name" value="Nucleotide-diphossugar_trans"/>
</dbReference>
<evidence type="ECO:0000259" key="2">
    <source>
        <dbReference type="Pfam" id="PF00535"/>
    </source>
</evidence>
<comment type="caution">
    <text evidence="3">The sequence shown here is derived from an EMBL/GenBank/DDBJ whole genome shotgun (WGS) entry which is preliminary data.</text>
</comment>
<dbReference type="SUPFAM" id="SSF53448">
    <property type="entry name" value="Nucleotide-diphospho-sugar transferases"/>
    <property type="match status" value="1"/>
</dbReference>
<sequence length="263" mass="30272">MTTQKTTLAVALIVKNEARMLAACLDSVKDIADEIIILDSGSTDETEAIARRYTDKFYVNQEWPGFGRQRQIAQQYVTADWLLWIDADEQLTPELAASLREVLANPPENTIFEVARLSWAFGQFIHHSGWYPGYVERFYPTTLTRFDDALVHENVIIPAGAKVKQLKGDLLHYTYNNLHEYLLKSANYAEAWAEQRFRKGKKNSLTSVMIHTIGRFFRTYFIKRGFLDGKAGLLLAVLSVQSVFNKHAILWLKNREKKKENRP</sequence>
<dbReference type="InterPro" id="IPR001173">
    <property type="entry name" value="Glyco_trans_2-like"/>
</dbReference>